<comment type="caution">
    <text evidence="1">The sequence shown here is derived from an EMBL/GenBank/DDBJ whole genome shotgun (WGS) entry which is preliminary data.</text>
</comment>
<proteinExistence type="predicted"/>
<protein>
    <submittedName>
        <fullName evidence="1">Uncharacterized protein</fullName>
    </submittedName>
</protein>
<sequence>MYHIGFNTSTSTDRTYKKHDFQCGWRHPFVSGTPLFFLDANACCLALERRSQCDHPLNP</sequence>
<accession>A0A1X2HSR7</accession>
<dbReference type="Proteomes" id="UP000242180">
    <property type="component" value="Unassembled WGS sequence"/>
</dbReference>
<name>A0A1X2HSR7_SYNRA</name>
<dbReference type="AlphaFoldDB" id="A0A1X2HSR7"/>
<dbReference type="OrthoDB" id="3339358at2759"/>
<gene>
    <name evidence="1" type="ORF">BCR43DRAFT_481800</name>
</gene>
<evidence type="ECO:0000313" key="1">
    <source>
        <dbReference type="EMBL" id="ORZ02593.1"/>
    </source>
</evidence>
<organism evidence="1 2">
    <name type="scientific">Syncephalastrum racemosum</name>
    <name type="common">Filamentous fungus</name>
    <dbReference type="NCBI Taxonomy" id="13706"/>
    <lineage>
        <taxon>Eukaryota</taxon>
        <taxon>Fungi</taxon>
        <taxon>Fungi incertae sedis</taxon>
        <taxon>Mucoromycota</taxon>
        <taxon>Mucoromycotina</taxon>
        <taxon>Mucoromycetes</taxon>
        <taxon>Mucorales</taxon>
        <taxon>Syncephalastraceae</taxon>
        <taxon>Syncephalastrum</taxon>
    </lineage>
</organism>
<evidence type="ECO:0000313" key="2">
    <source>
        <dbReference type="Proteomes" id="UP000242180"/>
    </source>
</evidence>
<dbReference type="STRING" id="13706.A0A1X2HSR7"/>
<reference evidence="1 2" key="1">
    <citation type="submission" date="2016-07" db="EMBL/GenBank/DDBJ databases">
        <title>Pervasive Adenine N6-methylation of Active Genes in Fungi.</title>
        <authorList>
            <consortium name="DOE Joint Genome Institute"/>
            <person name="Mondo S.J."/>
            <person name="Dannebaum R.O."/>
            <person name="Kuo R.C."/>
            <person name="Labutti K."/>
            <person name="Haridas S."/>
            <person name="Kuo A."/>
            <person name="Salamov A."/>
            <person name="Ahrendt S.R."/>
            <person name="Lipzen A."/>
            <person name="Sullivan W."/>
            <person name="Andreopoulos W.B."/>
            <person name="Clum A."/>
            <person name="Lindquist E."/>
            <person name="Daum C."/>
            <person name="Ramamoorthy G.K."/>
            <person name="Gryganskyi A."/>
            <person name="Culley D."/>
            <person name="Magnuson J.K."/>
            <person name="James T.Y."/>
            <person name="O'Malley M.A."/>
            <person name="Stajich J.E."/>
            <person name="Spatafora J.W."/>
            <person name="Visel A."/>
            <person name="Grigoriev I.V."/>
        </authorList>
    </citation>
    <scope>NUCLEOTIDE SEQUENCE [LARGE SCALE GENOMIC DNA]</scope>
    <source>
        <strain evidence="1 2">NRRL 2496</strain>
    </source>
</reference>
<dbReference type="EMBL" id="MCGN01000001">
    <property type="protein sequence ID" value="ORZ02593.1"/>
    <property type="molecule type" value="Genomic_DNA"/>
</dbReference>
<keyword evidence="2" id="KW-1185">Reference proteome</keyword>
<dbReference type="InParanoid" id="A0A1X2HSR7"/>